<organism evidence="3 4">
    <name type="scientific">Fusarium duplospermum</name>
    <dbReference type="NCBI Taxonomy" id="1325734"/>
    <lineage>
        <taxon>Eukaryota</taxon>
        <taxon>Fungi</taxon>
        <taxon>Dikarya</taxon>
        <taxon>Ascomycota</taxon>
        <taxon>Pezizomycotina</taxon>
        <taxon>Sordariomycetes</taxon>
        <taxon>Hypocreomycetidae</taxon>
        <taxon>Hypocreales</taxon>
        <taxon>Nectriaceae</taxon>
        <taxon>Fusarium</taxon>
        <taxon>Fusarium solani species complex</taxon>
    </lineage>
</organism>
<dbReference type="SMART" id="SM00167">
    <property type="entry name" value="VPS9"/>
    <property type="match status" value="1"/>
</dbReference>
<dbReference type="GO" id="GO:0031267">
    <property type="term" value="F:small GTPase binding"/>
    <property type="evidence" value="ECO:0007669"/>
    <property type="project" value="TreeGrafter"/>
</dbReference>
<evidence type="ECO:0000313" key="4">
    <source>
        <dbReference type="Proteomes" id="UP000288168"/>
    </source>
</evidence>
<feature type="domain" description="VPS9" evidence="2">
    <location>
        <begin position="1"/>
        <end position="119"/>
    </location>
</feature>
<evidence type="ECO:0000256" key="1">
    <source>
        <dbReference type="SAM" id="MobiDB-lite"/>
    </source>
</evidence>
<feature type="region of interest" description="Disordered" evidence="1">
    <location>
        <begin position="126"/>
        <end position="155"/>
    </location>
</feature>
<accession>A0A428NWH1</accession>
<dbReference type="AlphaFoldDB" id="A0A428NWH1"/>
<gene>
    <name evidence="3" type="ORF">CEP54_014380</name>
</gene>
<name>A0A428NWH1_9HYPO</name>
<dbReference type="Pfam" id="PF02204">
    <property type="entry name" value="VPS9"/>
    <property type="match status" value="1"/>
</dbReference>
<dbReference type="OrthoDB" id="10264848at2759"/>
<dbReference type="PANTHER" id="PTHR23101">
    <property type="entry name" value="RAB GDP/GTP EXCHANGE FACTOR"/>
    <property type="match status" value="1"/>
</dbReference>
<dbReference type="PROSITE" id="PS51205">
    <property type="entry name" value="VPS9"/>
    <property type="match status" value="1"/>
</dbReference>
<dbReference type="STRING" id="1325734.A0A428NWH1"/>
<comment type="caution">
    <text evidence="3">The sequence shown here is derived from an EMBL/GenBank/DDBJ whole genome shotgun (WGS) entry which is preliminary data.</text>
</comment>
<dbReference type="Proteomes" id="UP000288168">
    <property type="component" value="Unassembled WGS sequence"/>
</dbReference>
<dbReference type="InterPro" id="IPR037191">
    <property type="entry name" value="VPS9_dom_sf"/>
</dbReference>
<dbReference type="EMBL" id="NKCI01000270">
    <property type="protein sequence ID" value="RSL45183.1"/>
    <property type="molecule type" value="Genomic_DNA"/>
</dbReference>
<dbReference type="GO" id="GO:0030139">
    <property type="term" value="C:endocytic vesicle"/>
    <property type="evidence" value="ECO:0007669"/>
    <property type="project" value="TreeGrafter"/>
</dbReference>
<evidence type="ECO:0000313" key="3">
    <source>
        <dbReference type="EMBL" id="RSL45183.1"/>
    </source>
</evidence>
<sequence>YLTGIVQVIFLPDSSLSEGPLAVRLLRTKRHPRHLKAAYRSIVDTLAHFHPSASADEIMPMLIYTLITLPPENLHVISDVYFVKTFRWELKLTGEAAYCLVNLEAAISFLETMALPTLKADEQLSGLAKSSSSPRSETFPPLSEPEEGPLSIQSA</sequence>
<proteinExistence type="predicted"/>
<dbReference type="GO" id="GO:0016192">
    <property type="term" value="P:vesicle-mediated transport"/>
    <property type="evidence" value="ECO:0007669"/>
    <property type="project" value="InterPro"/>
</dbReference>
<dbReference type="PANTHER" id="PTHR23101:SF97">
    <property type="entry name" value="DOMAIN PROTEIN, PUTATIVE (AFU_ORTHOLOGUE AFUA_2G10890)-RELATED"/>
    <property type="match status" value="1"/>
</dbReference>
<dbReference type="InterPro" id="IPR003123">
    <property type="entry name" value="VPS9"/>
</dbReference>
<reference evidence="3 4" key="1">
    <citation type="submission" date="2017-06" db="EMBL/GenBank/DDBJ databases">
        <title>Comparative genomic analysis of Ambrosia Fusariam Clade fungi.</title>
        <authorList>
            <person name="Stajich J.E."/>
            <person name="Carrillo J."/>
            <person name="Kijimoto T."/>
            <person name="Eskalen A."/>
            <person name="O'Donnell K."/>
            <person name="Kasson M."/>
        </authorList>
    </citation>
    <scope>NUCLEOTIDE SEQUENCE [LARGE SCALE GENOMIC DNA]</scope>
    <source>
        <strain evidence="3 4">NRRL62584</strain>
    </source>
</reference>
<dbReference type="InterPro" id="IPR045046">
    <property type="entry name" value="Vps9-like"/>
</dbReference>
<feature type="non-terminal residue" evidence="3">
    <location>
        <position position="1"/>
    </location>
</feature>
<dbReference type="GO" id="GO:0005085">
    <property type="term" value="F:guanyl-nucleotide exchange factor activity"/>
    <property type="evidence" value="ECO:0007669"/>
    <property type="project" value="InterPro"/>
</dbReference>
<dbReference type="SUPFAM" id="SSF109993">
    <property type="entry name" value="VPS9 domain"/>
    <property type="match status" value="1"/>
</dbReference>
<protein>
    <recommendedName>
        <fullName evidence="2">VPS9 domain-containing protein</fullName>
    </recommendedName>
</protein>
<dbReference type="Gene3D" id="1.20.1050.80">
    <property type="entry name" value="VPS9 domain"/>
    <property type="match status" value="1"/>
</dbReference>
<evidence type="ECO:0000259" key="2">
    <source>
        <dbReference type="PROSITE" id="PS51205"/>
    </source>
</evidence>
<keyword evidence="4" id="KW-1185">Reference proteome</keyword>
<dbReference type="GO" id="GO:0005829">
    <property type="term" value="C:cytosol"/>
    <property type="evidence" value="ECO:0007669"/>
    <property type="project" value="TreeGrafter"/>
</dbReference>